<evidence type="ECO:0000313" key="5">
    <source>
        <dbReference type="Proteomes" id="UP000243778"/>
    </source>
</evidence>
<reference evidence="5" key="1">
    <citation type="submission" date="2016-10" db="EMBL/GenBank/DDBJ databases">
        <authorList>
            <person name="Varghese N."/>
            <person name="Submissions S."/>
        </authorList>
    </citation>
    <scope>NUCLEOTIDE SEQUENCE [LARGE SCALE GENOMIC DNA]</scope>
    <source>
        <strain evidence="5">NRRL B-59562</strain>
    </source>
</reference>
<dbReference type="OrthoDB" id="6884255at2"/>
<sequence length="198" mass="21646">MSLSKRPSFGSASLLLVDCDERSLAALQKSLQRLGIASQALQADAPQALEQVLALVVELDHFASPRIVEQANAAGVPIIALTQHETLSQIQRALELGATAMLNKPITQGSVYTTLMMAIGLRQRLAAEQQRSRSLAEKVASRRLVAQALARLMVERELDENRAYEHIRKLSMELNRSLEDICAELVGAAVANRHEGRS</sequence>
<gene>
    <name evidence="4" type="ORF">SAMN05216287_4128</name>
</gene>
<dbReference type="Gene3D" id="1.10.10.10">
    <property type="entry name" value="Winged helix-like DNA-binding domain superfamily/Winged helix DNA-binding domain"/>
    <property type="match status" value="1"/>
</dbReference>
<dbReference type="RefSeq" id="WP_090231532.1">
    <property type="nucleotide sequence ID" value="NZ_FNNU01000008.1"/>
</dbReference>
<keyword evidence="5" id="KW-1185">Reference proteome</keyword>
<dbReference type="InterPro" id="IPR008327">
    <property type="entry name" value="Sig_transdc_resp-reg_antiterm"/>
</dbReference>
<proteinExistence type="predicted"/>
<dbReference type="PIRSF" id="PIRSF036382">
    <property type="entry name" value="RR_antiterm"/>
    <property type="match status" value="1"/>
</dbReference>
<evidence type="ECO:0000259" key="2">
    <source>
        <dbReference type="PROSITE" id="PS50110"/>
    </source>
</evidence>
<dbReference type="InterPro" id="IPR001789">
    <property type="entry name" value="Sig_transdc_resp-reg_receiver"/>
</dbReference>
<dbReference type="EMBL" id="FNNU01000008">
    <property type="protein sequence ID" value="SDX93115.1"/>
    <property type="molecule type" value="Genomic_DNA"/>
</dbReference>
<dbReference type="InterPro" id="IPR005561">
    <property type="entry name" value="ANTAR"/>
</dbReference>
<accession>A0A1H3FQF7</accession>
<dbReference type="SUPFAM" id="SSF52172">
    <property type="entry name" value="CheY-like"/>
    <property type="match status" value="1"/>
</dbReference>
<dbReference type="PROSITE" id="PS50110">
    <property type="entry name" value="RESPONSE_REGULATORY"/>
    <property type="match status" value="1"/>
</dbReference>
<feature type="domain" description="Response regulatory" evidence="2">
    <location>
        <begin position="13"/>
        <end position="119"/>
    </location>
</feature>
<dbReference type="Gene3D" id="3.40.50.2300">
    <property type="match status" value="1"/>
</dbReference>
<keyword evidence="1" id="KW-0597">Phosphoprotein</keyword>
<dbReference type="PROSITE" id="PS50921">
    <property type="entry name" value="ANTAR"/>
    <property type="match status" value="1"/>
</dbReference>
<protein>
    <submittedName>
        <fullName evidence="4">Response regulator receiver and ANTAR domain protein</fullName>
    </submittedName>
</protein>
<dbReference type="GO" id="GO:0003723">
    <property type="term" value="F:RNA binding"/>
    <property type="evidence" value="ECO:0007669"/>
    <property type="project" value="InterPro"/>
</dbReference>
<dbReference type="InterPro" id="IPR049021">
    <property type="entry name" value="AmiR_N"/>
</dbReference>
<feature type="modified residue" description="4-aspartylphosphate" evidence="1">
    <location>
        <position position="60"/>
    </location>
</feature>
<dbReference type="GO" id="GO:0000160">
    <property type="term" value="P:phosphorelay signal transduction system"/>
    <property type="evidence" value="ECO:0007669"/>
    <property type="project" value="InterPro"/>
</dbReference>
<organism evidence="4 5">
    <name type="scientific">Pseudomonas kuykendallii</name>
    <dbReference type="NCBI Taxonomy" id="1007099"/>
    <lineage>
        <taxon>Bacteria</taxon>
        <taxon>Pseudomonadati</taxon>
        <taxon>Pseudomonadota</taxon>
        <taxon>Gammaproteobacteria</taxon>
        <taxon>Pseudomonadales</taxon>
        <taxon>Pseudomonadaceae</taxon>
        <taxon>Pseudomonas</taxon>
    </lineage>
</organism>
<dbReference type="AlphaFoldDB" id="A0A1H3FQF7"/>
<dbReference type="Pfam" id="PF03861">
    <property type="entry name" value="ANTAR"/>
    <property type="match status" value="1"/>
</dbReference>
<evidence type="ECO:0000259" key="3">
    <source>
        <dbReference type="PROSITE" id="PS50921"/>
    </source>
</evidence>
<evidence type="ECO:0000313" key="4">
    <source>
        <dbReference type="EMBL" id="SDX93115.1"/>
    </source>
</evidence>
<dbReference type="Pfam" id="PF21332">
    <property type="entry name" value="AmiR_N"/>
    <property type="match status" value="1"/>
</dbReference>
<name>A0A1H3FQF7_9PSED</name>
<evidence type="ECO:0000256" key="1">
    <source>
        <dbReference type="PROSITE-ProRule" id="PRU00169"/>
    </source>
</evidence>
<dbReference type="SMART" id="SM01012">
    <property type="entry name" value="ANTAR"/>
    <property type="match status" value="1"/>
</dbReference>
<dbReference type="Proteomes" id="UP000243778">
    <property type="component" value="Unassembled WGS sequence"/>
</dbReference>
<dbReference type="InterPro" id="IPR011006">
    <property type="entry name" value="CheY-like_superfamily"/>
</dbReference>
<dbReference type="STRING" id="1007099.SAMN05216287_4128"/>
<feature type="domain" description="ANTAR" evidence="3">
    <location>
        <begin position="125"/>
        <end position="186"/>
    </location>
</feature>
<dbReference type="InterPro" id="IPR036388">
    <property type="entry name" value="WH-like_DNA-bd_sf"/>
</dbReference>